<comment type="caution">
    <text evidence="7">The sequence shown here is derived from an EMBL/GenBank/DDBJ whole genome shotgun (WGS) entry which is preliminary data.</text>
</comment>
<sequence length="534" mass="56660">MSLSPKGSHANSRLSQEFSGQDSSPLRSRSSHDSDDSLGALELLEGAPSRARGRSFSTSSFGFERDLLPLSASLSEPDEFRSTGEKSIGLINGIALVIGSGIFSSPGVVVANTGSAGASLIVWLLSGLLGWTGASSFAELGSAIPLNGGAQAYLAYSYGPLVSYLFAWTAISALKPGGNAVISLIFAEYLNRLFWHAARSDVSPDDIPQWAIQVTAVAAVSTITFISVITRSLGTRIAVVFTAVKILSLVSITLLGLIQLARGRATTSLTTSVFDGTSTSPSAYALALYSGLWAFDGWDQVNYVGGEMHEPEKNIPRVIHFSMITVTLLFLLANISYFVVLDKNTVGLSNTVALDFGRALFGPIGGSVFAFMVAFSCFGALNAGKLIYVAGREGYLPALFGRLHPTRRTPLNAMLLQAGITIAFILLGGGFRSLINFAVVASWAFYFLTVALFLLYMPIIAAPLEALAVLGFVLAGIPMYYITQHGASVPLQSRFPFLSHLLSRLNGQSTGTPEFGWQAIATDDDGIEMSEGGR</sequence>
<keyword evidence="8" id="KW-1185">Reference proteome</keyword>
<feature type="transmembrane region" description="Helical" evidence="6">
    <location>
        <begin position="153"/>
        <end position="174"/>
    </location>
</feature>
<feature type="transmembrane region" description="Helical" evidence="6">
    <location>
        <begin position="120"/>
        <end position="141"/>
    </location>
</feature>
<feature type="transmembrane region" description="Helical" evidence="6">
    <location>
        <begin position="464"/>
        <end position="482"/>
    </location>
</feature>
<evidence type="ECO:0000256" key="3">
    <source>
        <dbReference type="ARBA" id="ARBA00022989"/>
    </source>
</evidence>
<dbReference type="GO" id="GO:0015179">
    <property type="term" value="F:L-amino acid transmembrane transporter activity"/>
    <property type="evidence" value="ECO:0007669"/>
    <property type="project" value="TreeGrafter"/>
</dbReference>
<dbReference type="GO" id="GO:0016020">
    <property type="term" value="C:membrane"/>
    <property type="evidence" value="ECO:0007669"/>
    <property type="project" value="UniProtKB-SubCell"/>
</dbReference>
<organism evidence="7 8">
    <name type="scientific">Multifurca ochricompacta</name>
    <dbReference type="NCBI Taxonomy" id="376703"/>
    <lineage>
        <taxon>Eukaryota</taxon>
        <taxon>Fungi</taxon>
        <taxon>Dikarya</taxon>
        <taxon>Basidiomycota</taxon>
        <taxon>Agaricomycotina</taxon>
        <taxon>Agaricomycetes</taxon>
        <taxon>Russulales</taxon>
        <taxon>Russulaceae</taxon>
        <taxon>Multifurca</taxon>
    </lineage>
</organism>
<feature type="transmembrane region" description="Helical" evidence="6">
    <location>
        <begin position="210"/>
        <end position="230"/>
    </location>
</feature>
<feature type="transmembrane region" description="Helical" evidence="6">
    <location>
        <begin position="88"/>
        <end position="108"/>
    </location>
</feature>
<feature type="transmembrane region" description="Helical" evidence="6">
    <location>
        <begin position="360"/>
        <end position="390"/>
    </location>
</feature>
<evidence type="ECO:0000313" key="8">
    <source>
        <dbReference type="Proteomes" id="UP001203297"/>
    </source>
</evidence>
<accession>A0AAD4M9T9</accession>
<name>A0AAD4M9T9_9AGAM</name>
<feature type="transmembrane region" description="Helical" evidence="6">
    <location>
        <begin position="318"/>
        <end position="340"/>
    </location>
</feature>
<feature type="transmembrane region" description="Helical" evidence="6">
    <location>
        <begin position="411"/>
        <end position="431"/>
    </location>
</feature>
<keyword evidence="2 6" id="KW-0812">Transmembrane</keyword>
<dbReference type="Proteomes" id="UP001203297">
    <property type="component" value="Unassembled WGS sequence"/>
</dbReference>
<dbReference type="InterPro" id="IPR002293">
    <property type="entry name" value="AA/rel_permease1"/>
</dbReference>
<comment type="subcellular location">
    <subcellularLocation>
        <location evidence="1">Membrane</location>
        <topology evidence="1">Multi-pass membrane protein</topology>
    </subcellularLocation>
</comment>
<dbReference type="EMBL" id="WTXG01000003">
    <property type="protein sequence ID" value="KAI0306452.1"/>
    <property type="molecule type" value="Genomic_DNA"/>
</dbReference>
<dbReference type="InterPro" id="IPR050598">
    <property type="entry name" value="AminoAcid_Transporter"/>
</dbReference>
<evidence type="ECO:0000256" key="2">
    <source>
        <dbReference type="ARBA" id="ARBA00022692"/>
    </source>
</evidence>
<dbReference type="Gene3D" id="1.20.1740.10">
    <property type="entry name" value="Amino acid/polyamine transporter I"/>
    <property type="match status" value="1"/>
</dbReference>
<feature type="transmembrane region" description="Helical" evidence="6">
    <location>
        <begin position="236"/>
        <end position="258"/>
    </location>
</feature>
<dbReference type="PANTHER" id="PTHR11785:SF512">
    <property type="entry name" value="SOBREMESA, ISOFORM B"/>
    <property type="match status" value="1"/>
</dbReference>
<reference evidence="7" key="1">
    <citation type="journal article" date="2022" name="New Phytol.">
        <title>Evolutionary transition to the ectomycorrhizal habit in the genomes of a hyperdiverse lineage of mushroom-forming fungi.</title>
        <authorList>
            <person name="Looney B."/>
            <person name="Miyauchi S."/>
            <person name="Morin E."/>
            <person name="Drula E."/>
            <person name="Courty P.E."/>
            <person name="Kohler A."/>
            <person name="Kuo A."/>
            <person name="LaButti K."/>
            <person name="Pangilinan J."/>
            <person name="Lipzen A."/>
            <person name="Riley R."/>
            <person name="Andreopoulos W."/>
            <person name="He G."/>
            <person name="Johnson J."/>
            <person name="Nolan M."/>
            <person name="Tritt A."/>
            <person name="Barry K.W."/>
            <person name="Grigoriev I.V."/>
            <person name="Nagy L.G."/>
            <person name="Hibbett D."/>
            <person name="Henrissat B."/>
            <person name="Matheny P.B."/>
            <person name="Labbe J."/>
            <person name="Martin F.M."/>
        </authorList>
    </citation>
    <scope>NUCLEOTIDE SEQUENCE</scope>
    <source>
        <strain evidence="7">BPL690</strain>
    </source>
</reference>
<evidence type="ECO:0000256" key="5">
    <source>
        <dbReference type="SAM" id="MobiDB-lite"/>
    </source>
</evidence>
<feature type="compositionally biased region" description="Polar residues" evidence="5">
    <location>
        <begin position="1"/>
        <end position="21"/>
    </location>
</feature>
<evidence type="ECO:0000256" key="4">
    <source>
        <dbReference type="ARBA" id="ARBA00023136"/>
    </source>
</evidence>
<feature type="transmembrane region" description="Helical" evidence="6">
    <location>
        <begin position="437"/>
        <end position="457"/>
    </location>
</feature>
<dbReference type="PANTHER" id="PTHR11785">
    <property type="entry name" value="AMINO ACID TRANSPORTER"/>
    <property type="match status" value="1"/>
</dbReference>
<evidence type="ECO:0000256" key="6">
    <source>
        <dbReference type="SAM" id="Phobius"/>
    </source>
</evidence>
<protein>
    <submittedName>
        <fullName evidence="7">L-methionine transporter</fullName>
    </submittedName>
</protein>
<proteinExistence type="predicted"/>
<dbReference type="AlphaFoldDB" id="A0AAD4M9T9"/>
<dbReference type="Pfam" id="PF13520">
    <property type="entry name" value="AA_permease_2"/>
    <property type="match status" value="1"/>
</dbReference>
<keyword evidence="3 6" id="KW-1133">Transmembrane helix</keyword>
<evidence type="ECO:0000313" key="7">
    <source>
        <dbReference type="EMBL" id="KAI0306452.1"/>
    </source>
</evidence>
<feature type="region of interest" description="Disordered" evidence="5">
    <location>
        <begin position="1"/>
        <end position="39"/>
    </location>
</feature>
<evidence type="ECO:0000256" key="1">
    <source>
        <dbReference type="ARBA" id="ARBA00004141"/>
    </source>
</evidence>
<gene>
    <name evidence="7" type="ORF">B0F90DRAFT_1814351</name>
</gene>
<keyword evidence="4 6" id="KW-0472">Membrane</keyword>